<comment type="caution">
    <text evidence="1">The sequence shown here is derived from an EMBL/GenBank/DDBJ whole genome shotgun (WGS) entry which is preliminary data.</text>
</comment>
<sequence length="57" mass="5945">MARWAVAVAAVVVVVVVVFGRRGDAKTPAEEAPGLPLFLTPFLRVGHCEVGGNKTGK</sequence>
<name>A0A5B7J437_PORTR</name>
<gene>
    <name evidence="1" type="ORF">E2C01_084170</name>
</gene>
<dbReference type="EMBL" id="VSRR010080337">
    <property type="protein sequence ID" value="MPC89233.1"/>
    <property type="molecule type" value="Genomic_DNA"/>
</dbReference>
<proteinExistence type="predicted"/>
<dbReference type="Proteomes" id="UP000324222">
    <property type="component" value="Unassembled WGS sequence"/>
</dbReference>
<evidence type="ECO:0000313" key="1">
    <source>
        <dbReference type="EMBL" id="MPC89233.1"/>
    </source>
</evidence>
<accession>A0A5B7J437</accession>
<reference evidence="1 2" key="1">
    <citation type="submission" date="2019-05" db="EMBL/GenBank/DDBJ databases">
        <title>Another draft genome of Portunus trituberculatus and its Hox gene families provides insights of decapod evolution.</title>
        <authorList>
            <person name="Jeong J.-H."/>
            <person name="Song I."/>
            <person name="Kim S."/>
            <person name="Choi T."/>
            <person name="Kim D."/>
            <person name="Ryu S."/>
            <person name="Kim W."/>
        </authorList>
    </citation>
    <scope>NUCLEOTIDE SEQUENCE [LARGE SCALE GENOMIC DNA]</scope>
    <source>
        <tissue evidence="1">Muscle</tissue>
    </source>
</reference>
<protein>
    <submittedName>
        <fullName evidence="1">Uncharacterized protein</fullName>
    </submittedName>
</protein>
<keyword evidence="2" id="KW-1185">Reference proteome</keyword>
<organism evidence="1 2">
    <name type="scientific">Portunus trituberculatus</name>
    <name type="common">Swimming crab</name>
    <name type="synonym">Neptunus trituberculatus</name>
    <dbReference type="NCBI Taxonomy" id="210409"/>
    <lineage>
        <taxon>Eukaryota</taxon>
        <taxon>Metazoa</taxon>
        <taxon>Ecdysozoa</taxon>
        <taxon>Arthropoda</taxon>
        <taxon>Crustacea</taxon>
        <taxon>Multicrustacea</taxon>
        <taxon>Malacostraca</taxon>
        <taxon>Eumalacostraca</taxon>
        <taxon>Eucarida</taxon>
        <taxon>Decapoda</taxon>
        <taxon>Pleocyemata</taxon>
        <taxon>Brachyura</taxon>
        <taxon>Eubrachyura</taxon>
        <taxon>Portunoidea</taxon>
        <taxon>Portunidae</taxon>
        <taxon>Portuninae</taxon>
        <taxon>Portunus</taxon>
    </lineage>
</organism>
<evidence type="ECO:0000313" key="2">
    <source>
        <dbReference type="Proteomes" id="UP000324222"/>
    </source>
</evidence>
<dbReference type="AlphaFoldDB" id="A0A5B7J437"/>